<evidence type="ECO:0000256" key="10">
    <source>
        <dbReference type="RuleBase" id="RU363110"/>
    </source>
</evidence>
<dbReference type="Proteomes" id="UP000187429">
    <property type="component" value="Unassembled WGS sequence"/>
</dbReference>
<comment type="pathway">
    <text evidence="2 10">Protein modification; protein glycosylation.</text>
</comment>
<proteinExistence type="inferred from homology"/>
<evidence type="ECO:0000256" key="8">
    <source>
        <dbReference type="ARBA" id="ARBA00022989"/>
    </source>
</evidence>
<evidence type="ECO:0000313" key="12">
    <source>
        <dbReference type="EMBL" id="OMJ20385.1"/>
    </source>
</evidence>
<keyword evidence="7 10" id="KW-0256">Endoplasmic reticulum</keyword>
<evidence type="ECO:0000256" key="3">
    <source>
        <dbReference type="ARBA" id="ARBA00008715"/>
    </source>
</evidence>
<dbReference type="EC" id="2.4.1.-" evidence="10"/>
<feature type="transmembrane region" description="Helical" evidence="10">
    <location>
        <begin position="77"/>
        <end position="98"/>
    </location>
</feature>
<dbReference type="GO" id="GO:0005789">
    <property type="term" value="C:endoplasmic reticulum membrane"/>
    <property type="evidence" value="ECO:0007669"/>
    <property type="project" value="UniProtKB-SubCell"/>
</dbReference>
<evidence type="ECO:0000256" key="4">
    <source>
        <dbReference type="ARBA" id="ARBA00022676"/>
    </source>
</evidence>
<keyword evidence="9 10" id="KW-0472">Membrane</keyword>
<organism evidence="12 13">
    <name type="scientific">Smittium culicis</name>
    <dbReference type="NCBI Taxonomy" id="133412"/>
    <lineage>
        <taxon>Eukaryota</taxon>
        <taxon>Fungi</taxon>
        <taxon>Fungi incertae sedis</taxon>
        <taxon>Zoopagomycota</taxon>
        <taxon>Kickxellomycotina</taxon>
        <taxon>Harpellomycetes</taxon>
        <taxon>Harpellales</taxon>
        <taxon>Legeriomycetaceae</taxon>
        <taxon>Smittium</taxon>
    </lineage>
</organism>
<keyword evidence="6 10" id="KW-0812">Transmembrane</keyword>
<keyword evidence="4 10" id="KW-0328">Glycosyltransferase</keyword>
<keyword evidence="13" id="KW-1185">Reference proteome</keyword>
<comment type="caution">
    <text evidence="12">The sequence shown here is derived from an EMBL/GenBank/DDBJ whole genome shotgun (WGS) entry which is preliminary data.</text>
</comment>
<dbReference type="InterPro" id="IPR004856">
    <property type="entry name" value="Glyco_trans_ALG6/ALG8"/>
</dbReference>
<comment type="caution">
    <text evidence="10">Lacks conserved residue(s) required for the propagation of feature annotation.</text>
</comment>
<dbReference type="GO" id="GO:0042281">
    <property type="term" value="F:dolichyl pyrophosphate Man9GlcNAc2 alpha-1,3-glucosyltransferase activity"/>
    <property type="evidence" value="ECO:0007669"/>
    <property type="project" value="TreeGrafter"/>
</dbReference>
<name>A0A1R1Y0J0_9FUNG</name>
<evidence type="ECO:0000256" key="6">
    <source>
        <dbReference type="ARBA" id="ARBA00022692"/>
    </source>
</evidence>
<dbReference type="OrthoDB" id="5589195at2759"/>
<feature type="compositionally biased region" description="Polar residues" evidence="11">
    <location>
        <begin position="26"/>
        <end position="36"/>
    </location>
</feature>
<evidence type="ECO:0000256" key="5">
    <source>
        <dbReference type="ARBA" id="ARBA00022679"/>
    </source>
</evidence>
<sequence>MAKQADSLKRRNVKSESATVPGASVRFNQSSTYTDNYSKDGSKLNSSKSSSKERIDVQVPIIVEWFEYLNSKNSLKVGLLLSILISVFIRYVVGLGSYSGAGTSPMFGDYEAQRHWMELTYHLPPSKWYFYDLKYWGLDYPPLTAYQSLICGYIANLINPEWVALVKSRGIETYSSKLFMRATVIAFDLLIYIPAIVLFTREYTKKSYQTTTLLIFAYIFFLFKAIATLVSLIQPALIIIDNGHFQFLTGSIFFVFSLMFKQMALFYAPAIFTFLLAKCFATKNGYSSPYLI</sequence>
<keyword evidence="8 10" id="KW-1133">Transmembrane helix</keyword>
<feature type="transmembrane region" description="Helical" evidence="10">
    <location>
        <begin position="178"/>
        <end position="200"/>
    </location>
</feature>
<gene>
    <name evidence="12" type="ORF">AYI69_g6232</name>
</gene>
<comment type="subcellular location">
    <subcellularLocation>
        <location evidence="1 10">Endoplasmic reticulum membrane</location>
        <topology evidence="1 10">Multi-pass membrane protein</topology>
    </subcellularLocation>
</comment>
<evidence type="ECO:0000256" key="9">
    <source>
        <dbReference type="ARBA" id="ARBA00023136"/>
    </source>
</evidence>
<evidence type="ECO:0000256" key="7">
    <source>
        <dbReference type="ARBA" id="ARBA00022824"/>
    </source>
</evidence>
<evidence type="ECO:0000256" key="1">
    <source>
        <dbReference type="ARBA" id="ARBA00004477"/>
    </source>
</evidence>
<evidence type="ECO:0000256" key="2">
    <source>
        <dbReference type="ARBA" id="ARBA00004922"/>
    </source>
</evidence>
<feature type="transmembrane region" description="Helical" evidence="10">
    <location>
        <begin position="212"/>
        <end position="240"/>
    </location>
</feature>
<protein>
    <recommendedName>
        <fullName evidence="10">Alpha-1,3-glucosyltransferase</fullName>
        <ecNumber evidence="10">2.4.1.-</ecNumber>
    </recommendedName>
</protein>
<dbReference type="PANTHER" id="PTHR12413:SF1">
    <property type="entry name" value="DOLICHYL PYROPHOSPHATE MAN9GLCNAC2 ALPHA-1,3-GLUCOSYLTRANSFERASE"/>
    <property type="match status" value="1"/>
</dbReference>
<evidence type="ECO:0000256" key="11">
    <source>
        <dbReference type="SAM" id="MobiDB-lite"/>
    </source>
</evidence>
<reference evidence="13" key="1">
    <citation type="submission" date="2017-01" db="EMBL/GenBank/DDBJ databases">
        <authorList>
            <person name="Wang Y."/>
            <person name="White M."/>
            <person name="Kvist S."/>
            <person name="Moncalvo J.-M."/>
        </authorList>
    </citation>
    <scope>NUCLEOTIDE SEQUENCE [LARGE SCALE GENOMIC DNA]</scope>
    <source>
        <strain evidence="13">ID-206-W2</strain>
    </source>
</reference>
<comment type="similarity">
    <text evidence="3 10">Belongs to the ALG6/ALG8 glucosyltransferase family.</text>
</comment>
<dbReference type="EMBL" id="LSSM01002769">
    <property type="protein sequence ID" value="OMJ20385.1"/>
    <property type="molecule type" value="Genomic_DNA"/>
</dbReference>
<dbReference type="AlphaFoldDB" id="A0A1R1Y0J0"/>
<evidence type="ECO:0000313" key="13">
    <source>
        <dbReference type="Proteomes" id="UP000187429"/>
    </source>
</evidence>
<feature type="transmembrane region" description="Helical" evidence="10">
    <location>
        <begin position="252"/>
        <end position="277"/>
    </location>
</feature>
<dbReference type="UniPathway" id="UPA00378"/>
<dbReference type="PANTHER" id="PTHR12413">
    <property type="entry name" value="DOLICHYL GLYCOSYLTRANSFERASE"/>
    <property type="match status" value="1"/>
</dbReference>
<dbReference type="Pfam" id="PF03155">
    <property type="entry name" value="Alg6_Alg8"/>
    <property type="match status" value="2"/>
</dbReference>
<accession>A0A1R1Y0J0</accession>
<keyword evidence="5 10" id="KW-0808">Transferase</keyword>
<feature type="region of interest" description="Disordered" evidence="11">
    <location>
        <begin position="1"/>
        <end position="48"/>
    </location>
</feature>